<protein>
    <recommendedName>
        <fullName evidence="3">Muconolactone isomerase domain-containing protein</fullName>
    </recommendedName>
</protein>
<dbReference type="KEGG" id="mcoo:MCOO_32230"/>
<evidence type="ECO:0008006" key="3">
    <source>
        <dbReference type="Google" id="ProtNLM"/>
    </source>
</evidence>
<name>A0A7I7L0E1_9MYCO</name>
<reference evidence="1 2" key="1">
    <citation type="journal article" date="2019" name="Emerg. Microbes Infect.">
        <title>Comprehensive subspecies identification of 175 nontuberculous mycobacteria species based on 7547 genomic profiles.</title>
        <authorList>
            <person name="Matsumoto Y."/>
            <person name="Kinjo T."/>
            <person name="Motooka D."/>
            <person name="Nabeya D."/>
            <person name="Jung N."/>
            <person name="Uechi K."/>
            <person name="Horii T."/>
            <person name="Iida T."/>
            <person name="Fujita J."/>
            <person name="Nakamura S."/>
        </authorList>
    </citation>
    <scope>NUCLEOTIDE SEQUENCE [LARGE SCALE GENOMIC DNA]</scope>
    <source>
        <strain evidence="1 2">JCM 12404</strain>
    </source>
</reference>
<accession>A0A7I7L0E1</accession>
<dbReference type="Gene3D" id="3.30.70.1060">
    <property type="entry name" value="Dimeric alpha+beta barrel"/>
    <property type="match status" value="1"/>
</dbReference>
<dbReference type="SUPFAM" id="SSF54909">
    <property type="entry name" value="Dimeric alpha+beta barrel"/>
    <property type="match status" value="1"/>
</dbReference>
<keyword evidence="2" id="KW-1185">Reference proteome</keyword>
<dbReference type="AlphaFoldDB" id="A0A7I7L0E1"/>
<organism evidence="1 2">
    <name type="scientific">Mycobacterium cookii</name>
    <dbReference type="NCBI Taxonomy" id="1775"/>
    <lineage>
        <taxon>Bacteria</taxon>
        <taxon>Bacillati</taxon>
        <taxon>Actinomycetota</taxon>
        <taxon>Actinomycetes</taxon>
        <taxon>Mycobacteriales</taxon>
        <taxon>Mycobacteriaceae</taxon>
        <taxon>Mycobacterium</taxon>
    </lineage>
</organism>
<proteinExistence type="predicted"/>
<dbReference type="RefSeq" id="WP_163777613.1">
    <property type="nucleotide sequence ID" value="NZ_AP022569.1"/>
</dbReference>
<dbReference type="InterPro" id="IPR011008">
    <property type="entry name" value="Dimeric_a/b-barrel"/>
</dbReference>
<gene>
    <name evidence="1" type="ORF">MCOO_32230</name>
</gene>
<evidence type="ECO:0000313" key="2">
    <source>
        <dbReference type="Proteomes" id="UP000465866"/>
    </source>
</evidence>
<dbReference type="Proteomes" id="UP000465866">
    <property type="component" value="Chromosome"/>
</dbReference>
<evidence type="ECO:0000313" key="1">
    <source>
        <dbReference type="EMBL" id="BBX47208.1"/>
    </source>
</evidence>
<dbReference type="EMBL" id="AP022569">
    <property type="protein sequence ID" value="BBX47208.1"/>
    <property type="molecule type" value="Genomic_DNA"/>
</dbReference>
<sequence>MDFFVTAAPGLTAEAEAYQAEEKQALNELRAEGVVSAAYVRTDGQGLVGIVHGTDLDDVKAHLARLPFVAHGYMAFDYVPIVPV</sequence>